<dbReference type="Pfam" id="PF18555">
    <property type="entry name" value="MobL"/>
    <property type="match status" value="1"/>
</dbReference>
<dbReference type="InterPro" id="IPR048101">
    <property type="entry name" value="MobP2"/>
</dbReference>
<name>A0A385EKM7_STAAU</name>
<protein>
    <submittedName>
        <fullName evidence="1">MOBP relaxase</fullName>
    </submittedName>
</protein>
<proteinExistence type="predicted"/>
<dbReference type="NCBIfam" id="NF041498">
    <property type="entry name" value="MobP2"/>
    <property type="match status" value="1"/>
</dbReference>
<dbReference type="AlphaFoldDB" id="A0A385EKM7"/>
<sequence length="383" mass="45796">MMPKIVTVSQFEQPNEFYEYSNYVNYMKRGEAQNNKDDFKYDVYAHYMFDEEKSQNMFNEHDNFMSKKAINKIKSDFSHAQKNKGMMWKDVISFDNSALESVGIYDSKTHTLDEQKIKEATRKMMKRFEKKEGLEDNLVWSGAIHYNTDNIHVHVAAVEKVIKRTRGKRKPATLKHMKSTFANELFDIKGERQKINEFIRERIVKGIRDESEPCKDKGMKKQIKKVHKLLEDIPRNQWNYNNNILKYIRPEIDKITDIYIKNYHSKDFEVFKNDLKRQTNLYKETYGENSNYGSYEKTKMKDLYARSGNTILKNIKELDQDLMKVKQQSTHSKSNATITKLKIGKCLNQALYRTKYALRSDYDKEKNIQQYYQEFDKQSYRER</sequence>
<dbReference type="EMBL" id="MH587574">
    <property type="protein sequence ID" value="AXQ85810.1"/>
    <property type="molecule type" value="Genomic_DNA"/>
</dbReference>
<dbReference type="RefSeq" id="WP_223223918.1">
    <property type="nucleotide sequence ID" value="NC_013325.1"/>
</dbReference>
<keyword evidence="1" id="KW-0614">Plasmid</keyword>
<organism evidence="1">
    <name type="scientific">Staphylococcus aureus</name>
    <dbReference type="NCBI Taxonomy" id="1280"/>
    <lineage>
        <taxon>Bacteria</taxon>
        <taxon>Bacillati</taxon>
        <taxon>Bacillota</taxon>
        <taxon>Bacilli</taxon>
        <taxon>Bacillales</taxon>
        <taxon>Staphylococcaceae</taxon>
        <taxon>Staphylococcus</taxon>
    </lineage>
</organism>
<gene>
    <name evidence="1" type="primary">smpP</name>
    <name evidence="1" type="ORF">pWBG731_00019</name>
</gene>
<accession>A0A385EKM7</accession>
<geneLocation type="plasmid" evidence="1">
    <name>pWBG731</name>
</geneLocation>
<reference evidence="1" key="1">
    <citation type="submission" date="2018-07" db="EMBL/GenBank/DDBJ databases">
        <title>Complete sequence of the large pWBG749-family conjugative multiresistance plasmid pWBG731 of Staphylococcus aureus.</title>
        <authorList>
            <person name="Ramsay J.P."/>
            <person name="Yui Eto K."/>
            <person name="O'Brien F.G."/>
            <person name="Grubb W.W.B."/>
            <person name="Murphy R.J."/>
            <person name="Coombs G.W."/>
        </authorList>
    </citation>
    <scope>NUCLEOTIDE SEQUENCE</scope>
    <source>
        <strain evidence="1">WBG10514</strain>
        <plasmid evidence="1">pWBG731</plasmid>
    </source>
</reference>
<evidence type="ECO:0000313" key="1">
    <source>
        <dbReference type="EMBL" id="AXQ85810.1"/>
    </source>
</evidence>
<dbReference type="InterPro" id="IPR041073">
    <property type="entry name" value="MobL"/>
</dbReference>